<evidence type="ECO:0000313" key="1">
    <source>
        <dbReference type="EMBL" id="CDR48917.1"/>
    </source>
</evidence>
<organism evidence="1">
    <name type="scientific">Rhodotorula toruloides</name>
    <name type="common">Yeast</name>
    <name type="synonym">Rhodosporidium toruloides</name>
    <dbReference type="NCBI Taxonomy" id="5286"/>
    <lineage>
        <taxon>Eukaryota</taxon>
        <taxon>Fungi</taxon>
        <taxon>Dikarya</taxon>
        <taxon>Basidiomycota</taxon>
        <taxon>Pucciniomycotina</taxon>
        <taxon>Microbotryomycetes</taxon>
        <taxon>Sporidiobolales</taxon>
        <taxon>Sporidiobolaceae</taxon>
        <taxon>Rhodotorula</taxon>
    </lineage>
</organism>
<sequence>MTSLTARRCIVCDAEATKRCSSCASAGVDLFFCSLEHFQQVWLGHSILCGKSPPFCRCLTEDQFTHFKDSFALPLEKTLRLRILQLLRMPLDDRPSLARFKYRKMLERAFGFDPWKVDTQVDEAVTVAAELERLTGTSAETLLRHLQALAPDYTDLIPFHDVLVTCLGSLYGVPSGPRTRDNDWGDKGQLYSLLVFEAAERWLSHWQKTGEPPVDPGHELWWTLLMHRVTAALYSLSQLDKPYRYAFDCHEQCFDTTFACLKRGMDLDDPALSECFSRGMYAFNVISRLLRPELPEEDATPVAPTPRKKAKGGQVKVVRLRG</sequence>
<dbReference type="EMBL" id="LK052956">
    <property type="protein sequence ID" value="CDR48917.1"/>
    <property type="molecule type" value="Genomic_DNA"/>
</dbReference>
<dbReference type="SUPFAM" id="SSF144232">
    <property type="entry name" value="HIT/MYND zinc finger-like"/>
    <property type="match status" value="1"/>
</dbReference>
<reference evidence="1" key="1">
    <citation type="journal article" date="2014" name="Genome Announc.">
        <title>Draft genome sequence of Rhodosporidium toruloides CECT1137, an oleaginous yeast of biotechnological interest.</title>
        <authorList>
            <person name="Morin N."/>
            <person name="Calcas X."/>
            <person name="Devillers H."/>
            <person name="Durrens P."/>
            <person name="Sherman D.J."/>
            <person name="Nicaud J.-M."/>
            <person name="Neuveglise C."/>
        </authorList>
    </citation>
    <scope>NUCLEOTIDE SEQUENCE</scope>
    <source>
        <strain evidence="1">CECT1137</strain>
    </source>
</reference>
<name>A0A061BPC4_RHOTO</name>
<proteinExistence type="predicted"/>
<dbReference type="OrthoDB" id="2519919at2759"/>
<protein>
    <submittedName>
        <fullName evidence="1">RHTO0S21e01596g1_1</fullName>
    </submittedName>
</protein>
<dbReference type="Gene3D" id="6.10.140.2220">
    <property type="match status" value="1"/>
</dbReference>
<gene>
    <name evidence="1" type="ORF">RHTO0S_21e01596g</name>
</gene>
<accession>A0A061BPC4</accession>
<dbReference type="AlphaFoldDB" id="A0A061BPC4"/>